<dbReference type="RefSeq" id="WP_161725233.1">
    <property type="nucleotide sequence ID" value="NZ_JBHOMY010000035.1"/>
</dbReference>
<comment type="caution">
    <text evidence="2">The sequence shown here is derived from an EMBL/GenBank/DDBJ whole genome shotgun (WGS) entry which is preliminary data.</text>
</comment>
<sequence length="58" mass="6697">MDDWRKRRGRRNLALALALVALTIILYAVSYVKTREREDLRHREDPQAHAVAPSKTAP</sequence>
<accession>A0ABV6Y9D6</accession>
<evidence type="ECO:0000313" key="2">
    <source>
        <dbReference type="EMBL" id="MFC1457887.1"/>
    </source>
</evidence>
<name>A0ABV6Y9D6_9HYPH</name>
<feature type="compositionally biased region" description="Basic and acidic residues" evidence="1">
    <location>
        <begin position="37"/>
        <end position="47"/>
    </location>
</feature>
<evidence type="ECO:0000256" key="1">
    <source>
        <dbReference type="SAM" id="MobiDB-lite"/>
    </source>
</evidence>
<organism evidence="2 3">
    <name type="scientific">Microvirga arabica</name>
    <dbReference type="NCBI Taxonomy" id="1128671"/>
    <lineage>
        <taxon>Bacteria</taxon>
        <taxon>Pseudomonadati</taxon>
        <taxon>Pseudomonadota</taxon>
        <taxon>Alphaproteobacteria</taxon>
        <taxon>Hyphomicrobiales</taxon>
        <taxon>Methylobacteriaceae</taxon>
        <taxon>Microvirga</taxon>
    </lineage>
</organism>
<dbReference type="EMBL" id="JBHOMY010000035">
    <property type="protein sequence ID" value="MFC1457887.1"/>
    <property type="molecule type" value="Genomic_DNA"/>
</dbReference>
<evidence type="ECO:0000313" key="3">
    <source>
        <dbReference type="Proteomes" id="UP001593940"/>
    </source>
</evidence>
<feature type="region of interest" description="Disordered" evidence="1">
    <location>
        <begin position="37"/>
        <end position="58"/>
    </location>
</feature>
<dbReference type="Proteomes" id="UP001593940">
    <property type="component" value="Unassembled WGS sequence"/>
</dbReference>
<gene>
    <name evidence="2" type="ORF">ACETIH_14420</name>
</gene>
<protein>
    <submittedName>
        <fullName evidence="2">Uncharacterized protein</fullName>
    </submittedName>
</protein>
<keyword evidence="3" id="KW-1185">Reference proteome</keyword>
<reference evidence="2 3" key="1">
    <citation type="submission" date="2024-09" db="EMBL/GenBank/DDBJ databases">
        <title>Nodulacao em especies de Leguminosae Basais da Amazonia e Caracterizacao dos Rizobios e Bacterias Associadas aos Nodulos.</title>
        <authorList>
            <person name="Jambeiro I.C.A."/>
            <person name="Lopes I.S."/>
            <person name="Aguiar E.R.G.R."/>
            <person name="Santos A.F.J."/>
            <person name="Dos Santos J.M.F."/>
            <person name="Gross E."/>
        </authorList>
    </citation>
    <scope>NUCLEOTIDE SEQUENCE [LARGE SCALE GENOMIC DNA]</scope>
    <source>
        <strain evidence="2 3">BRUESC1165</strain>
    </source>
</reference>
<proteinExistence type="predicted"/>